<dbReference type="EMBL" id="JBFXLU010000477">
    <property type="protein sequence ID" value="KAL2825687.1"/>
    <property type="molecule type" value="Genomic_DNA"/>
</dbReference>
<name>A0ABR4IFK1_9EURO</name>
<reference evidence="2 3" key="1">
    <citation type="submission" date="2024-07" db="EMBL/GenBank/DDBJ databases">
        <title>Section-level genome sequencing and comparative genomics of Aspergillus sections Usti and Cavernicolus.</title>
        <authorList>
            <consortium name="Lawrence Berkeley National Laboratory"/>
            <person name="Nybo J.L."/>
            <person name="Vesth T.C."/>
            <person name="Theobald S."/>
            <person name="Frisvad J.C."/>
            <person name="Larsen T.O."/>
            <person name="Kjaerboelling I."/>
            <person name="Rothschild-Mancinelli K."/>
            <person name="Lyhne E.K."/>
            <person name="Kogle M.E."/>
            <person name="Barry K."/>
            <person name="Clum A."/>
            <person name="Na H."/>
            <person name="Ledsgaard L."/>
            <person name="Lin J."/>
            <person name="Lipzen A."/>
            <person name="Kuo A."/>
            <person name="Riley R."/>
            <person name="Mondo S."/>
            <person name="Labutti K."/>
            <person name="Haridas S."/>
            <person name="Pangalinan J."/>
            <person name="Salamov A.A."/>
            <person name="Simmons B.A."/>
            <person name="Magnuson J.K."/>
            <person name="Chen J."/>
            <person name="Drula E."/>
            <person name="Henrissat B."/>
            <person name="Wiebenga A."/>
            <person name="Lubbers R.J."/>
            <person name="Gomes A.C."/>
            <person name="Makela M.R."/>
            <person name="Stajich J."/>
            <person name="Grigoriev I.V."/>
            <person name="Mortensen U.H."/>
            <person name="De Vries R.P."/>
            <person name="Baker S.E."/>
            <person name="Andersen M.R."/>
        </authorList>
    </citation>
    <scope>NUCLEOTIDE SEQUENCE [LARGE SCALE GENOMIC DNA]</scope>
    <source>
        <strain evidence="2 3">CBS 123904</strain>
    </source>
</reference>
<keyword evidence="1" id="KW-0732">Signal</keyword>
<dbReference type="Proteomes" id="UP001610446">
    <property type="component" value="Unassembled WGS sequence"/>
</dbReference>
<dbReference type="PANTHER" id="PTHR36848:SF2">
    <property type="entry name" value="SECRETED PROTEIN"/>
    <property type="match status" value="1"/>
</dbReference>
<dbReference type="Gene3D" id="2.60.120.260">
    <property type="entry name" value="Galactose-binding domain-like"/>
    <property type="match status" value="1"/>
</dbReference>
<keyword evidence="3" id="KW-1185">Reference proteome</keyword>
<comment type="caution">
    <text evidence="2">The sequence shown here is derived from an EMBL/GenBank/DDBJ whole genome shotgun (WGS) entry which is preliminary data.</text>
</comment>
<protein>
    <recommendedName>
        <fullName evidence="4">Glycosyl hydrolases family 2 sugar binding domain-containing protein</fullName>
    </recommendedName>
</protein>
<sequence>MLVSPRLWCLAPFLSHVANAASVHRSVMTAEKWRGELSVPSSYDAPRFRYWWPGGWIDPAVVKDEVEAIALAGFGSAEICDVRDSITVPMDPDVYGWGQARWNEGVLTAYQAAHENDVHIDLTLGPHWPTGVPGYTPDSVETATELVHGQFLLQPGNKYLGSLPVPVADPSGQTSGNPNVTATPQLIAVLAAKTSATSANASTIAIDHSTIMDISKSHKNGKLTWTAPHDGRYIVVAIYSRGTGQIQNMYDLNTSGPLLTSPSPAFIVDHLSVAGVEATTKYWDEHILTDELRSLMKDSQGSLFEDSLELKLTQYWTPKFIQEFKSRRRYDLTPYLLYVLKDTNTFTGDSDIARMVEYDFYSTVTDLYIDNRLTHLKKFAHSLGLKLRVQPYTATFDSSRAAAFVDIPEGESLGFESTPDSFRVLAAGRDVAGKTTILSNEIGAYQGKAYGVTWSFLLGTANYDASLGVSQNIIHGFPYSDSPTSLWPGFAPFTPLGTSSNGFADAWGPRQPQWLHARKASNYLARSQALLQSGSPSVDIAVLNLDWGITATWEDTGLNDAGYSYQFPTPELFTEYSASVKNRRLIYDGPRYKALVLNNVTALNVESAQQVLSWAKAGLPVVLVGSAPSQTQSLSTSRETRSRIASAFKSLLALKNTRQVSSEGEAPTALQSLGVEPLIRYTVSTNASTITTRRGVQDNEYIYWIYSSSRTSQTVYLEGEGFPLRLNLWTGEVSPIASFKTTNGYTAVNVTIGENSVEVIYLGRENPYGVKNLSRHIIATDGDGMTDEAGKVYVRATKNGEYSAQLSTDKSATVRFDSIPSPITPKTWTLTVEDWSPAIANTTGRDSSRTDKSTLEPITLNKLCSWHNISGLEYASGVGVYQTTVNLTLTEPKKGQSLGVYINFGDVEGSWDLNMNGKEVPGEDYFASAPLDVTSYVRDGENVIKITVATTLWNKLRKMWPGLYGTLDPEEIGLLGAVNFTYYAQEQVL</sequence>
<dbReference type="InterPro" id="IPR008979">
    <property type="entry name" value="Galactose-bd-like_sf"/>
</dbReference>
<feature type="signal peptide" evidence="1">
    <location>
        <begin position="1"/>
        <end position="20"/>
    </location>
</feature>
<accession>A0ABR4IFK1</accession>
<dbReference type="Pfam" id="PF17132">
    <property type="entry name" value="Glyco_hydro_106"/>
    <property type="match status" value="1"/>
</dbReference>
<proteinExistence type="predicted"/>
<evidence type="ECO:0000313" key="2">
    <source>
        <dbReference type="EMBL" id="KAL2825687.1"/>
    </source>
</evidence>
<feature type="chain" id="PRO_5045674183" description="Glycosyl hydrolases family 2 sugar binding domain-containing protein" evidence="1">
    <location>
        <begin position="21"/>
        <end position="989"/>
    </location>
</feature>
<dbReference type="InterPro" id="IPR053161">
    <property type="entry name" value="Ulvan_degrading_GH"/>
</dbReference>
<evidence type="ECO:0000256" key="1">
    <source>
        <dbReference type="SAM" id="SignalP"/>
    </source>
</evidence>
<organism evidence="2 3">
    <name type="scientific">Aspergillus pseudoustus</name>
    <dbReference type="NCBI Taxonomy" id="1810923"/>
    <lineage>
        <taxon>Eukaryota</taxon>
        <taxon>Fungi</taxon>
        <taxon>Dikarya</taxon>
        <taxon>Ascomycota</taxon>
        <taxon>Pezizomycotina</taxon>
        <taxon>Eurotiomycetes</taxon>
        <taxon>Eurotiomycetidae</taxon>
        <taxon>Eurotiales</taxon>
        <taxon>Aspergillaceae</taxon>
        <taxon>Aspergillus</taxon>
        <taxon>Aspergillus subgen. Nidulantes</taxon>
    </lineage>
</organism>
<dbReference type="SUPFAM" id="SSF49785">
    <property type="entry name" value="Galactose-binding domain-like"/>
    <property type="match status" value="1"/>
</dbReference>
<evidence type="ECO:0008006" key="4">
    <source>
        <dbReference type="Google" id="ProtNLM"/>
    </source>
</evidence>
<gene>
    <name evidence="2" type="ORF">BJY01DRAFT_256192</name>
</gene>
<evidence type="ECO:0000313" key="3">
    <source>
        <dbReference type="Proteomes" id="UP001610446"/>
    </source>
</evidence>
<dbReference type="PANTHER" id="PTHR36848">
    <property type="entry name" value="DNA-BINDING PROTEIN (PUTATIVE SECRETED PROTEIN)-RELATED"/>
    <property type="match status" value="1"/>
</dbReference>